<evidence type="ECO:0000313" key="2">
    <source>
        <dbReference type="Proteomes" id="UP000293342"/>
    </source>
</evidence>
<dbReference type="Proteomes" id="UP000293342">
    <property type="component" value="Unassembled WGS sequence"/>
</dbReference>
<dbReference type="OrthoDB" id="61821at2"/>
<protein>
    <submittedName>
        <fullName evidence="1">Uncharacterized protein</fullName>
    </submittedName>
</protein>
<proteinExistence type="predicted"/>
<reference evidence="1 2" key="1">
    <citation type="submission" date="2019-02" db="EMBL/GenBank/DDBJ databases">
        <title>Kribbella capetownensis sp. nov. and Kribbella speibonae sp. nov., isolated from soil.</title>
        <authorList>
            <person name="Curtis S.M."/>
            <person name="Norton I."/>
            <person name="Everest G.J."/>
            <person name="Meyers P.R."/>
        </authorList>
    </citation>
    <scope>NUCLEOTIDE SEQUENCE [LARGE SCALE GENOMIC DNA]</scope>
    <source>
        <strain evidence="1 2">YM53</strain>
    </source>
</reference>
<gene>
    <name evidence="1" type="ORF">E0H75_23210</name>
</gene>
<dbReference type="AlphaFoldDB" id="A0A4R0JLG0"/>
<comment type="caution">
    <text evidence="1">The sequence shown here is derived from an EMBL/GenBank/DDBJ whole genome shotgun (WGS) entry which is preliminary data.</text>
</comment>
<evidence type="ECO:0000313" key="1">
    <source>
        <dbReference type="EMBL" id="TCC48003.1"/>
    </source>
</evidence>
<accession>A0A4R0JLG0</accession>
<keyword evidence="2" id="KW-1185">Reference proteome</keyword>
<organism evidence="1 2">
    <name type="scientific">Kribbella capetownensis</name>
    <dbReference type="NCBI Taxonomy" id="1572659"/>
    <lineage>
        <taxon>Bacteria</taxon>
        <taxon>Bacillati</taxon>
        <taxon>Actinomycetota</taxon>
        <taxon>Actinomycetes</taxon>
        <taxon>Propionibacteriales</taxon>
        <taxon>Kribbellaceae</taxon>
        <taxon>Kribbella</taxon>
    </lineage>
</organism>
<sequence>MTVLGIEVSPALLAHWVDWLAPEVQPFYVTRQQAKQWDLVTDDREPTREQRDTYRVYRLDSSATHVAWLDEPTYAALPTATRAALVRAQVRHNRGVVPTVRRWHTALGPEIRQQADGHRFVWWKPLLEDRAELVLPQVVSEDIGPSRHTEVREWPSTLPRVRELAGTFAAGSGPNCFGTVMAAAGVEGADQVWMMREPFEEWLAGNTVPRGRDDVPGTVFVWRNLNGLVQHAAITIGGGWMLHKPSQSWMTPRKIRTVAEVKRSTRTAGWRLERRRLSL</sequence>
<name>A0A4R0JLG0_9ACTN</name>
<dbReference type="EMBL" id="SJKD01000005">
    <property type="protein sequence ID" value="TCC48003.1"/>
    <property type="molecule type" value="Genomic_DNA"/>
</dbReference>